<dbReference type="GO" id="GO:0009289">
    <property type="term" value="C:pilus"/>
    <property type="evidence" value="ECO:0007669"/>
    <property type="project" value="InterPro"/>
</dbReference>
<dbReference type="eggNOG" id="COG3539">
    <property type="taxonomic scope" value="Bacteria"/>
</dbReference>
<gene>
    <name evidence="3" type="ORF">HMPREF0004_4287</name>
</gene>
<feature type="domain" description="Fimbrial-type adhesion" evidence="2">
    <location>
        <begin position="29"/>
        <end position="179"/>
    </location>
</feature>
<evidence type="ECO:0000259" key="2">
    <source>
        <dbReference type="Pfam" id="PF00419"/>
    </source>
</evidence>
<dbReference type="Proteomes" id="UP000004510">
    <property type="component" value="Unassembled WGS sequence"/>
</dbReference>
<dbReference type="EMBL" id="ADMS01000099">
    <property type="protein sequence ID" value="EFF74332.1"/>
    <property type="molecule type" value="Genomic_DNA"/>
</dbReference>
<dbReference type="AlphaFoldDB" id="D4XFP0"/>
<evidence type="ECO:0000313" key="3">
    <source>
        <dbReference type="EMBL" id="EFF74332.1"/>
    </source>
</evidence>
<evidence type="ECO:0000313" key="4">
    <source>
        <dbReference type="Proteomes" id="UP000004510"/>
    </source>
</evidence>
<dbReference type="Gene3D" id="2.60.40.1090">
    <property type="entry name" value="Fimbrial-type adhesion domain"/>
    <property type="match status" value="1"/>
</dbReference>
<dbReference type="InterPro" id="IPR050263">
    <property type="entry name" value="Bact_Fimbrial_Adh_Pro"/>
</dbReference>
<name>D4XFP0_9BURK</name>
<dbReference type="InterPro" id="IPR008966">
    <property type="entry name" value="Adhesion_dom_sf"/>
</dbReference>
<dbReference type="InterPro" id="IPR000259">
    <property type="entry name" value="Adhesion_dom_fimbrial"/>
</dbReference>
<dbReference type="SUPFAM" id="SSF49401">
    <property type="entry name" value="Bacterial adhesins"/>
    <property type="match status" value="1"/>
</dbReference>
<protein>
    <submittedName>
        <fullName evidence="3">Fimbrial protein</fullName>
    </submittedName>
</protein>
<sequence>MKINFQRQLLFLALCLTVTGAQAQGYPMTFNGRVTIQPCSITVDAVPMGDVPLTEFIASSVPAARYSKGFDVRLQQCDIGTLTTASLKFNGPTAGNNGVLALTGGNGAAQGIGVQVVTNDYSHGENGRIIRFDGSQSFSFNINSKKSTFGFLASYIRAPNASTRTAGIANATATVTLSYS</sequence>
<feature type="chain" id="PRO_5003065929" evidence="1">
    <location>
        <begin position="24"/>
        <end position="180"/>
    </location>
</feature>
<dbReference type="Pfam" id="PF00419">
    <property type="entry name" value="Fimbrial"/>
    <property type="match status" value="1"/>
</dbReference>
<accession>D4XFP0</accession>
<keyword evidence="1" id="KW-0732">Signal</keyword>
<reference evidence="4" key="1">
    <citation type="submission" date="2010-03" db="EMBL/GenBank/DDBJ databases">
        <title>Complete sequence of Mobiluncus curtisii ATCC 43063.</title>
        <authorList>
            <person name="Muzny D."/>
            <person name="Qin X."/>
            <person name="Deng J."/>
            <person name="Jiang H."/>
            <person name="Liu Y."/>
            <person name="Qu J."/>
            <person name="Song X.-Z."/>
            <person name="Zhang L."/>
            <person name="Thornton R."/>
            <person name="Coyle M."/>
            <person name="Francisco L."/>
            <person name="Jackson L."/>
            <person name="Javaid M."/>
            <person name="Korchina V."/>
            <person name="Kovar C."/>
            <person name="Mata R."/>
            <person name="Mathew T."/>
            <person name="Ngo R."/>
            <person name="Nguyen L."/>
            <person name="Nguyen N."/>
            <person name="Okwuonu G."/>
            <person name="Ongeri F."/>
            <person name="Pham C."/>
            <person name="Simmons D."/>
            <person name="Wilczek-Boney K."/>
            <person name="Hale W."/>
            <person name="Jakkamsetti A."/>
            <person name="Pham P."/>
            <person name="Ruth R."/>
            <person name="San Lucas F."/>
            <person name="Warren J."/>
            <person name="Zhang J."/>
            <person name="Zhao Z."/>
            <person name="Zhou C."/>
            <person name="Zhu D."/>
            <person name="Lee S."/>
            <person name="Bess C."/>
            <person name="Blankenburg K."/>
            <person name="Forbes L."/>
            <person name="Fu Q."/>
            <person name="Gubbala S."/>
            <person name="Hirani K."/>
            <person name="Jayaseelan J.C."/>
            <person name="Lara F."/>
            <person name="Munidasa M."/>
            <person name="Palculict T."/>
            <person name="Patil S."/>
            <person name="Pu L.-L."/>
            <person name="Saada N."/>
            <person name="Tang L."/>
            <person name="Weissenberger G."/>
            <person name="Zhu Y."/>
            <person name="Hemphill L."/>
            <person name="Shang Y."/>
            <person name="Youmans B."/>
            <person name="Ayvaz T."/>
            <person name="Ross M."/>
            <person name="Santibanez J."/>
            <person name="Aqrawi P."/>
            <person name="Gross S."/>
            <person name="Joshi V."/>
            <person name="Fowler G."/>
            <person name="Nazareth L."/>
            <person name="Reid J."/>
            <person name="Worley K."/>
            <person name="Petrosino J."/>
            <person name="Highlander S."/>
            <person name="Gibbs R."/>
            <person name="Gibbs R."/>
        </authorList>
    </citation>
    <scope>NUCLEOTIDE SEQUENCE [LARGE SCALE GENOMIC DNA]</scope>
    <source>
        <strain evidence="4">ATCC 43553</strain>
    </source>
</reference>
<dbReference type="HOGENOM" id="CLU_1507824_0_0_4"/>
<dbReference type="GO" id="GO:0043709">
    <property type="term" value="P:cell adhesion involved in single-species biofilm formation"/>
    <property type="evidence" value="ECO:0007669"/>
    <property type="project" value="TreeGrafter"/>
</dbReference>
<organism evidence="3 4">
    <name type="scientific">Achromobacter piechaudii ATCC 43553</name>
    <dbReference type="NCBI Taxonomy" id="742159"/>
    <lineage>
        <taxon>Bacteria</taxon>
        <taxon>Pseudomonadati</taxon>
        <taxon>Pseudomonadota</taxon>
        <taxon>Betaproteobacteria</taxon>
        <taxon>Burkholderiales</taxon>
        <taxon>Alcaligenaceae</taxon>
        <taxon>Achromobacter</taxon>
    </lineage>
</organism>
<dbReference type="InterPro" id="IPR036937">
    <property type="entry name" value="Adhesion_dom_fimbrial_sf"/>
</dbReference>
<evidence type="ECO:0000256" key="1">
    <source>
        <dbReference type="SAM" id="SignalP"/>
    </source>
</evidence>
<dbReference type="PANTHER" id="PTHR33420:SF5">
    <property type="entry name" value="FIMBRIAL SUBUNIT"/>
    <property type="match status" value="1"/>
</dbReference>
<dbReference type="PANTHER" id="PTHR33420">
    <property type="entry name" value="FIMBRIAL SUBUNIT ELFA-RELATED"/>
    <property type="match status" value="1"/>
</dbReference>
<dbReference type="RefSeq" id="WP_006220403.1">
    <property type="nucleotide sequence ID" value="NZ_GG770409.1"/>
</dbReference>
<feature type="signal peptide" evidence="1">
    <location>
        <begin position="1"/>
        <end position="23"/>
    </location>
</feature>
<comment type="caution">
    <text evidence="3">The sequence shown here is derived from an EMBL/GenBank/DDBJ whole genome shotgun (WGS) entry which is preliminary data.</text>
</comment>
<proteinExistence type="predicted"/>